<dbReference type="STRING" id="307972.A0A2G8LBG5"/>
<name>A0A2G8LBG5_STIJA</name>
<dbReference type="GO" id="GO:0030166">
    <property type="term" value="P:proteoglycan biosynthetic process"/>
    <property type="evidence" value="ECO:0007669"/>
    <property type="project" value="TreeGrafter"/>
</dbReference>
<evidence type="ECO:0000256" key="3">
    <source>
        <dbReference type="ARBA" id="ARBA00022801"/>
    </source>
</evidence>
<evidence type="ECO:0000256" key="5">
    <source>
        <dbReference type="ARBA" id="ARBA00025738"/>
    </source>
</evidence>
<evidence type="ECO:0000256" key="1">
    <source>
        <dbReference type="ARBA" id="ARBA00001913"/>
    </source>
</evidence>
<comment type="cofactor">
    <cofactor evidence="1 6">
        <name>Ca(2+)</name>
        <dbReference type="ChEBI" id="CHEBI:29108"/>
    </cofactor>
</comment>
<evidence type="ECO:0000256" key="2">
    <source>
        <dbReference type="ARBA" id="ARBA00022723"/>
    </source>
</evidence>
<dbReference type="PANTHER" id="PTHR13023:SF3">
    <property type="entry name" value="SOLUBLE CALCIUM-ACTIVATED NUCLEOTIDASE 1"/>
    <property type="match status" value="1"/>
</dbReference>
<comment type="caution">
    <text evidence="7">The sequence shown here is derived from an EMBL/GenBank/DDBJ whole genome shotgun (WGS) entry which is preliminary data.</text>
</comment>
<proteinExistence type="inferred from homology"/>
<organism evidence="7 8">
    <name type="scientific">Stichopus japonicus</name>
    <name type="common">Sea cucumber</name>
    <dbReference type="NCBI Taxonomy" id="307972"/>
    <lineage>
        <taxon>Eukaryota</taxon>
        <taxon>Metazoa</taxon>
        <taxon>Echinodermata</taxon>
        <taxon>Eleutherozoa</taxon>
        <taxon>Echinozoa</taxon>
        <taxon>Holothuroidea</taxon>
        <taxon>Aspidochirotacea</taxon>
        <taxon>Aspidochirotida</taxon>
        <taxon>Stichopodidae</taxon>
        <taxon>Apostichopus</taxon>
    </lineage>
</organism>
<accession>A0A2G8LBG5</accession>
<gene>
    <name evidence="7" type="ORF">BSL78_05514</name>
</gene>
<dbReference type="EMBL" id="MRZV01000138">
    <property type="protein sequence ID" value="PIK57606.1"/>
    <property type="molecule type" value="Genomic_DNA"/>
</dbReference>
<dbReference type="Gene3D" id="2.120.10.100">
    <property type="entry name" value="Apyrase"/>
    <property type="match status" value="1"/>
</dbReference>
<keyword evidence="8" id="KW-1185">Reference proteome</keyword>
<comment type="similarity">
    <text evidence="5">Belongs to the apyrase family.</text>
</comment>
<dbReference type="InterPro" id="IPR009283">
    <property type="entry name" value="Apyrase"/>
</dbReference>
<dbReference type="AlphaFoldDB" id="A0A2G8LBG5"/>
<evidence type="ECO:0000256" key="4">
    <source>
        <dbReference type="ARBA" id="ARBA00022837"/>
    </source>
</evidence>
<sequence length="157" mass="18130">MSAVFHSPVVYHSHSRSIIDRILDLFSFLFYFLSGYMIHESGVWSSVHKRWFFLPRRASNEKYEEQADERRATNLLISCCEEFKDIKVSKIGALNPIRGFSSFKFVPGTNDEVIVALKTEEDQGKIATYVTAFDLKGNILLEDEKFSDVKFEGIEFI</sequence>
<protein>
    <submittedName>
        <fullName evidence="7">Putative soluble calcium-activated nucleotidase 1</fullName>
    </submittedName>
</protein>
<dbReference type="InterPro" id="IPR036258">
    <property type="entry name" value="Apyrase_sf"/>
</dbReference>
<dbReference type="Pfam" id="PF06079">
    <property type="entry name" value="Apyrase"/>
    <property type="match status" value="1"/>
</dbReference>
<feature type="binding site" evidence="6">
    <location>
        <position position="152"/>
    </location>
    <ligand>
        <name>Ca(2+)</name>
        <dbReference type="ChEBI" id="CHEBI:29108"/>
    </ligand>
</feature>
<evidence type="ECO:0000256" key="6">
    <source>
        <dbReference type="PIRSR" id="PIRSR609283-1"/>
    </source>
</evidence>
<dbReference type="GO" id="GO:0004382">
    <property type="term" value="F:GDP phosphatase activity"/>
    <property type="evidence" value="ECO:0007669"/>
    <property type="project" value="TreeGrafter"/>
</dbReference>
<dbReference type="OrthoDB" id="25028at2759"/>
<keyword evidence="4 6" id="KW-0106">Calcium</keyword>
<dbReference type="Proteomes" id="UP000230750">
    <property type="component" value="Unassembled WGS sequence"/>
</dbReference>
<dbReference type="GO" id="GO:0005509">
    <property type="term" value="F:calcium ion binding"/>
    <property type="evidence" value="ECO:0007669"/>
    <property type="project" value="InterPro"/>
</dbReference>
<keyword evidence="3" id="KW-0378">Hydrolase</keyword>
<dbReference type="SUPFAM" id="SSF101887">
    <property type="entry name" value="Apyrase"/>
    <property type="match status" value="1"/>
</dbReference>
<feature type="binding site" evidence="6">
    <location>
        <position position="40"/>
    </location>
    <ligand>
        <name>Ca(2+)</name>
        <dbReference type="ChEBI" id="CHEBI:29108"/>
    </ligand>
</feature>
<dbReference type="GO" id="GO:0045134">
    <property type="term" value="F:UDP phosphatase activity"/>
    <property type="evidence" value="ECO:0007669"/>
    <property type="project" value="TreeGrafter"/>
</dbReference>
<evidence type="ECO:0000313" key="7">
    <source>
        <dbReference type="EMBL" id="PIK57606.1"/>
    </source>
</evidence>
<keyword evidence="2 6" id="KW-0479">Metal-binding</keyword>
<feature type="binding site" evidence="6">
    <location>
        <position position="101"/>
    </location>
    <ligand>
        <name>Ca(2+)</name>
        <dbReference type="ChEBI" id="CHEBI:29108"/>
    </ligand>
</feature>
<reference evidence="7 8" key="1">
    <citation type="journal article" date="2017" name="PLoS Biol.">
        <title>The sea cucumber genome provides insights into morphological evolution and visceral regeneration.</title>
        <authorList>
            <person name="Zhang X."/>
            <person name="Sun L."/>
            <person name="Yuan J."/>
            <person name="Sun Y."/>
            <person name="Gao Y."/>
            <person name="Zhang L."/>
            <person name="Li S."/>
            <person name="Dai H."/>
            <person name="Hamel J.F."/>
            <person name="Liu C."/>
            <person name="Yu Y."/>
            <person name="Liu S."/>
            <person name="Lin W."/>
            <person name="Guo K."/>
            <person name="Jin S."/>
            <person name="Xu P."/>
            <person name="Storey K.B."/>
            <person name="Huan P."/>
            <person name="Zhang T."/>
            <person name="Zhou Y."/>
            <person name="Zhang J."/>
            <person name="Lin C."/>
            <person name="Li X."/>
            <person name="Xing L."/>
            <person name="Huo D."/>
            <person name="Sun M."/>
            <person name="Wang L."/>
            <person name="Mercier A."/>
            <person name="Li F."/>
            <person name="Yang H."/>
            <person name="Xiang J."/>
        </authorList>
    </citation>
    <scope>NUCLEOTIDE SEQUENCE [LARGE SCALE GENOMIC DNA]</scope>
    <source>
        <strain evidence="7">Shaxun</strain>
        <tissue evidence="7">Muscle</tissue>
    </source>
</reference>
<dbReference type="PANTHER" id="PTHR13023">
    <property type="entry name" value="APYRASE"/>
    <property type="match status" value="1"/>
</dbReference>
<evidence type="ECO:0000313" key="8">
    <source>
        <dbReference type="Proteomes" id="UP000230750"/>
    </source>
</evidence>